<sequence>MATAAEHKTTAETLAAEAVTDLARTNVTVAGIKATIAQAHATLATVADAEETA</sequence>
<evidence type="ECO:0000313" key="1">
    <source>
        <dbReference type="EMBL" id="MBB4136075.1"/>
    </source>
</evidence>
<dbReference type="RefSeq" id="WP_183371056.1">
    <property type="nucleotide sequence ID" value="NZ_BAABHL010000040.1"/>
</dbReference>
<reference evidence="1 2" key="1">
    <citation type="submission" date="2020-08" db="EMBL/GenBank/DDBJ databases">
        <title>Sequencing the genomes of 1000 actinobacteria strains.</title>
        <authorList>
            <person name="Klenk H.-P."/>
        </authorList>
    </citation>
    <scope>NUCLEOTIDE SEQUENCE [LARGE SCALE GENOMIC DNA]</scope>
    <source>
        <strain evidence="1 2">DSM 45298</strain>
    </source>
</reference>
<keyword evidence="2" id="KW-1185">Reference proteome</keyword>
<proteinExistence type="predicted"/>
<accession>A0A840ET52</accession>
<comment type="caution">
    <text evidence="1">The sequence shown here is derived from an EMBL/GenBank/DDBJ whole genome shotgun (WGS) entry which is preliminary data.</text>
</comment>
<dbReference type="Proteomes" id="UP000551501">
    <property type="component" value="Unassembled WGS sequence"/>
</dbReference>
<evidence type="ECO:0000313" key="2">
    <source>
        <dbReference type="Proteomes" id="UP000551501"/>
    </source>
</evidence>
<protein>
    <submittedName>
        <fullName evidence="1">Uncharacterized protein</fullName>
    </submittedName>
</protein>
<organism evidence="1 2">
    <name type="scientific">Gordonia humi</name>
    <dbReference type="NCBI Taxonomy" id="686429"/>
    <lineage>
        <taxon>Bacteria</taxon>
        <taxon>Bacillati</taxon>
        <taxon>Actinomycetota</taxon>
        <taxon>Actinomycetes</taxon>
        <taxon>Mycobacteriales</taxon>
        <taxon>Gordoniaceae</taxon>
        <taxon>Gordonia</taxon>
    </lineage>
</organism>
<gene>
    <name evidence="1" type="ORF">BKA16_002627</name>
</gene>
<dbReference type="AlphaFoldDB" id="A0A840ET52"/>
<dbReference type="EMBL" id="JACIFP010000001">
    <property type="protein sequence ID" value="MBB4136075.1"/>
    <property type="molecule type" value="Genomic_DNA"/>
</dbReference>
<name>A0A840ET52_9ACTN</name>